<sequence>MVTPDFIDDEIVDVMGWSPGAVRCHRTIYVDDHARNVALGRPIARGSVNRDYKPGGRKRSEQR</sequence>
<reference evidence="1 2" key="1">
    <citation type="submission" date="2018-05" db="EMBL/GenBank/DDBJ databases">
        <title>Description of Sphingomonas pokkalii sp nov, isolated from the rhizosphere of saline tolerant pokkali rice and its draft genome analysis.</title>
        <authorList>
            <person name="Menon R."/>
            <person name="Kumari S."/>
            <person name="Rameshkumar N."/>
        </authorList>
    </citation>
    <scope>NUCLEOTIDE SEQUENCE [LARGE SCALE GENOMIC DNA]</scope>
    <source>
        <strain evidence="1 2">L3B27</strain>
    </source>
</reference>
<gene>
    <name evidence="1" type="ORF">DD559_13165</name>
</gene>
<accession>A0A2U0SFW1</accession>
<comment type="caution">
    <text evidence="1">The sequence shown here is derived from an EMBL/GenBank/DDBJ whole genome shotgun (WGS) entry which is preliminary data.</text>
</comment>
<evidence type="ECO:0000313" key="2">
    <source>
        <dbReference type="Proteomes" id="UP000245890"/>
    </source>
</evidence>
<organism evidence="1 2">
    <name type="scientific">Sphingomonas pokkalii</name>
    <dbReference type="NCBI Taxonomy" id="2175090"/>
    <lineage>
        <taxon>Bacteria</taxon>
        <taxon>Pseudomonadati</taxon>
        <taxon>Pseudomonadota</taxon>
        <taxon>Alphaproteobacteria</taxon>
        <taxon>Sphingomonadales</taxon>
        <taxon>Sphingomonadaceae</taxon>
        <taxon>Sphingomonas</taxon>
    </lineage>
</organism>
<dbReference type="AlphaFoldDB" id="A0A2U0SFW1"/>
<protein>
    <submittedName>
        <fullName evidence="1">Uncharacterized protein</fullName>
    </submittedName>
</protein>
<evidence type="ECO:0000313" key="1">
    <source>
        <dbReference type="EMBL" id="PVX30165.1"/>
    </source>
</evidence>
<dbReference type="Proteomes" id="UP000245890">
    <property type="component" value="Unassembled WGS sequence"/>
</dbReference>
<name>A0A2U0SFW1_9SPHN</name>
<keyword evidence="2" id="KW-1185">Reference proteome</keyword>
<proteinExistence type="predicted"/>
<dbReference type="EMBL" id="QENQ01000001">
    <property type="protein sequence ID" value="PVX30165.1"/>
    <property type="molecule type" value="Genomic_DNA"/>
</dbReference>